<dbReference type="Pfam" id="PF13561">
    <property type="entry name" value="adh_short_C2"/>
    <property type="match status" value="1"/>
</dbReference>
<dbReference type="PRINTS" id="PR00081">
    <property type="entry name" value="GDHRDH"/>
</dbReference>
<reference evidence="3 4" key="1">
    <citation type="journal article" date="2014" name="Int. J. Syst. Evol. Microbiol.">
        <title>Sneathiella chungangensis sp. nov., isolated from a marine sand, and emended description of the genus Sneathiella.</title>
        <authorList>
            <person name="Siamphan C."/>
            <person name="Kim H."/>
            <person name="Lee J.S."/>
            <person name="Kim W."/>
        </authorList>
    </citation>
    <scope>NUCLEOTIDE SEQUENCE [LARGE SCALE GENOMIC DNA]</scope>
    <source>
        <strain evidence="3 4">KCTC 32476</strain>
    </source>
</reference>
<evidence type="ECO:0000256" key="2">
    <source>
        <dbReference type="ARBA" id="ARBA00023002"/>
    </source>
</evidence>
<dbReference type="PANTHER" id="PTHR24321:SF15">
    <property type="entry name" value="OXIDOREDUCTASE UCPA"/>
    <property type="match status" value="1"/>
</dbReference>
<dbReference type="PRINTS" id="PR00080">
    <property type="entry name" value="SDRFAMILY"/>
</dbReference>
<dbReference type="Proteomes" id="UP000445696">
    <property type="component" value="Unassembled WGS sequence"/>
</dbReference>
<dbReference type="CDD" id="cd05233">
    <property type="entry name" value="SDR_c"/>
    <property type="match status" value="1"/>
</dbReference>
<keyword evidence="2 3" id="KW-0560">Oxidoreductase</keyword>
<dbReference type="FunFam" id="3.40.50.720:FF:000084">
    <property type="entry name" value="Short-chain dehydrogenase reductase"/>
    <property type="match status" value="1"/>
</dbReference>
<dbReference type="NCBIfam" id="NF005559">
    <property type="entry name" value="PRK07231.1"/>
    <property type="match status" value="1"/>
</dbReference>
<evidence type="ECO:0000256" key="1">
    <source>
        <dbReference type="ARBA" id="ARBA00006484"/>
    </source>
</evidence>
<proteinExistence type="inferred from homology"/>
<gene>
    <name evidence="3" type="ORF">GQF03_01580</name>
</gene>
<dbReference type="AlphaFoldDB" id="A0A845MCV4"/>
<evidence type="ECO:0000313" key="4">
    <source>
        <dbReference type="Proteomes" id="UP000445696"/>
    </source>
</evidence>
<name>A0A845MCV4_9PROT</name>
<dbReference type="InterPro" id="IPR036291">
    <property type="entry name" value="NAD(P)-bd_dom_sf"/>
</dbReference>
<organism evidence="3 4">
    <name type="scientific">Sneathiella chungangensis</name>
    <dbReference type="NCBI Taxonomy" id="1418234"/>
    <lineage>
        <taxon>Bacteria</taxon>
        <taxon>Pseudomonadati</taxon>
        <taxon>Pseudomonadota</taxon>
        <taxon>Alphaproteobacteria</taxon>
        <taxon>Sneathiellales</taxon>
        <taxon>Sneathiellaceae</taxon>
        <taxon>Sneathiella</taxon>
    </lineage>
</organism>
<dbReference type="PANTHER" id="PTHR24321">
    <property type="entry name" value="DEHYDROGENASES, SHORT CHAIN"/>
    <property type="match status" value="1"/>
</dbReference>
<dbReference type="Gene3D" id="3.40.50.720">
    <property type="entry name" value="NAD(P)-binding Rossmann-like Domain"/>
    <property type="match status" value="1"/>
</dbReference>
<comment type="caution">
    <text evidence="3">The sequence shown here is derived from an EMBL/GenBank/DDBJ whole genome shotgun (WGS) entry which is preliminary data.</text>
</comment>
<dbReference type="GO" id="GO:0047936">
    <property type="term" value="F:glucose 1-dehydrogenase [NAD(P)+] activity"/>
    <property type="evidence" value="ECO:0007669"/>
    <property type="project" value="UniProtKB-EC"/>
</dbReference>
<dbReference type="SUPFAM" id="SSF51735">
    <property type="entry name" value="NAD(P)-binding Rossmann-fold domains"/>
    <property type="match status" value="1"/>
</dbReference>
<evidence type="ECO:0000313" key="3">
    <source>
        <dbReference type="EMBL" id="MZR21017.1"/>
    </source>
</evidence>
<protein>
    <submittedName>
        <fullName evidence="3">Glucose 1-dehydrogenase</fullName>
        <ecNumber evidence="3">1.1.1.47</ecNumber>
    </submittedName>
</protein>
<dbReference type="NCBIfam" id="NF005681">
    <property type="entry name" value="PRK07478.1"/>
    <property type="match status" value="1"/>
</dbReference>
<dbReference type="EC" id="1.1.1.47" evidence="3"/>
<comment type="similarity">
    <text evidence="1">Belongs to the short-chain dehydrogenases/reductases (SDR) family.</text>
</comment>
<sequence>MKLSGKTAIVTGASSGIGRAITHLFAREGAQIVAAARTAAALENLKSEIGAIGGNIICMSGDVQSEIYNSALVSMAIEHFGSLDIAVNNAGTLGDLGEITDLSVESWRQTIDTNLTSAFFAAKYQIPALLASGGGSMIFTASFVGYTVAMPAMSAYAASKAGLIGFAQNLAVEYGRKGIRVNSLLPGGTETPMGQSFLTDAETRKKVEELHGLGRLAAPEEIARAALFLASDSASFVTGIPLRVDGGISIYRGGFN</sequence>
<accession>A0A845MCV4</accession>
<dbReference type="OrthoDB" id="9812986at2"/>
<dbReference type="InterPro" id="IPR002347">
    <property type="entry name" value="SDR_fam"/>
</dbReference>
<dbReference type="EMBL" id="WTVA01000001">
    <property type="protein sequence ID" value="MZR21017.1"/>
    <property type="molecule type" value="Genomic_DNA"/>
</dbReference>
<dbReference type="RefSeq" id="WP_161337429.1">
    <property type="nucleotide sequence ID" value="NZ_JBHSDG010000002.1"/>
</dbReference>
<keyword evidence="4" id="KW-1185">Reference proteome</keyword>